<dbReference type="Pfam" id="PF26137">
    <property type="entry name" value="Toxin_SdpC"/>
    <property type="match status" value="1"/>
</dbReference>
<protein>
    <recommendedName>
        <fullName evidence="3">Sporulation delaying protein family toxin</fullName>
    </recommendedName>
</protein>
<dbReference type="RefSeq" id="WP_096158107.1">
    <property type="nucleotide sequence ID" value="NZ_NRGX01000001.1"/>
</dbReference>
<evidence type="ECO:0000313" key="2">
    <source>
        <dbReference type="Proteomes" id="UP000218377"/>
    </source>
</evidence>
<evidence type="ECO:0000313" key="1">
    <source>
        <dbReference type="EMBL" id="PCC18623.1"/>
    </source>
</evidence>
<comment type="caution">
    <text evidence="1">The sequence shown here is derived from an EMBL/GenBank/DDBJ whole genome shotgun (WGS) entry which is preliminary data.</text>
</comment>
<sequence>MNTYIIAPRVPFLALLEGGYRTALFMKSPFFVKSPPMKFVSLVLALVLAATLGLAQATAASTTSDRPSDKEMLLGLVYGDGPVANELGITQQRPSEISEADYRKALDTSVDELLTDSQYASPVARALNSIRSDDPRVIEDGLDQLGEVVIEQVETNVNKDPELKAEVEKAKSEGEVDTQACGVAVVCVAYAAAAVHNTVAVTGLAAVVVGAALWAGTWKWTGKANAIEPQGDSTKREVLVSEIADLS</sequence>
<accession>A0A2A3X4H9</accession>
<proteinExistence type="predicted"/>
<dbReference type="EMBL" id="NRGX01000001">
    <property type="protein sequence ID" value="PCC18623.1"/>
    <property type="molecule type" value="Genomic_DNA"/>
</dbReference>
<reference evidence="1 2" key="1">
    <citation type="journal article" date="2017" name="Elife">
        <title>Extensive horizontal gene transfer in cheese-associated bacteria.</title>
        <authorList>
            <person name="Bonham K.S."/>
            <person name="Wolfe B.E."/>
            <person name="Dutton R.J."/>
        </authorList>
    </citation>
    <scope>NUCLEOTIDE SEQUENCE [LARGE SCALE GENOMIC DNA]</scope>
    <source>
        <strain evidence="1 2">JB5</strain>
    </source>
</reference>
<evidence type="ECO:0008006" key="3">
    <source>
        <dbReference type="Google" id="ProtNLM"/>
    </source>
</evidence>
<gene>
    <name evidence="1" type="ORF">CIK79_10160</name>
</gene>
<dbReference type="InterPro" id="IPR023888">
    <property type="entry name" value="SdpC-like"/>
</dbReference>
<dbReference type="Proteomes" id="UP000218377">
    <property type="component" value="Unassembled WGS sequence"/>
</dbReference>
<dbReference type="AlphaFoldDB" id="A0A2A3X4H9"/>
<name>A0A2A3X4H9_BREAU</name>
<organism evidence="1 2">
    <name type="scientific">Brevibacterium aurantiacum</name>
    <dbReference type="NCBI Taxonomy" id="273384"/>
    <lineage>
        <taxon>Bacteria</taxon>
        <taxon>Bacillati</taxon>
        <taxon>Actinomycetota</taxon>
        <taxon>Actinomycetes</taxon>
        <taxon>Micrococcales</taxon>
        <taxon>Brevibacteriaceae</taxon>
        <taxon>Brevibacterium</taxon>
    </lineage>
</organism>